<evidence type="ECO:0000256" key="1">
    <source>
        <dbReference type="ARBA" id="ARBA00022490"/>
    </source>
</evidence>
<accession>A0A0M2NXN9</accession>
<sequence length="83" mass="10022">MNIVSRTSLVIYLKHMKHERQIRKFGHIVSTNKLHRYVIMYINEEEADAIVDKLMNLKYVKHIAGSPYKYLKKEYPKEQHEFS</sequence>
<evidence type="ECO:0000313" key="3">
    <source>
        <dbReference type="Proteomes" id="UP000034455"/>
    </source>
</evidence>
<evidence type="ECO:0000313" key="2">
    <source>
        <dbReference type="EMBL" id="KKI64481.1"/>
    </source>
</evidence>
<proteinExistence type="predicted"/>
<organism evidence="2 3">
    <name type="scientific">Staphylococcus cohnii subsp. cohnii</name>
    <dbReference type="NCBI Taxonomy" id="74704"/>
    <lineage>
        <taxon>Bacteria</taxon>
        <taxon>Bacillati</taxon>
        <taxon>Bacillota</taxon>
        <taxon>Bacilli</taxon>
        <taxon>Bacillales</taxon>
        <taxon>Staphylococcaceae</taxon>
        <taxon>Staphylococcus</taxon>
        <taxon>Staphylococcus cohnii species complex</taxon>
    </lineage>
</organism>
<dbReference type="PIRSF" id="PIRSF031653">
    <property type="entry name" value="UCP031653"/>
    <property type="match status" value="1"/>
</dbReference>
<keyword evidence="1" id="KW-0963">Cytoplasm</keyword>
<reference evidence="2 3" key="1">
    <citation type="submission" date="2015-03" db="EMBL/GenBank/DDBJ databases">
        <title>Genome Assembly of Staphylococcus cohnii subsp. cohnii strain G22B2.</title>
        <authorList>
            <person name="Nair G."/>
            <person name="Kaur G."/>
            <person name="Khatri I."/>
            <person name="Singh N.K."/>
            <person name="Sathyabama S."/>
            <person name="Maurya S.K."/>
            <person name="Subramanian S."/>
            <person name="Agrewala J.N."/>
            <person name="Mayilraj S."/>
        </authorList>
    </citation>
    <scope>NUCLEOTIDE SEQUENCE [LARGE SCALE GENOMIC DNA]</scope>
    <source>
        <strain evidence="2 3">G22B2</strain>
    </source>
</reference>
<dbReference type="Proteomes" id="UP000034455">
    <property type="component" value="Unassembled WGS sequence"/>
</dbReference>
<dbReference type="PATRIC" id="fig|74704.6.peg.2533"/>
<dbReference type="EMBL" id="LAKJ01000008">
    <property type="protein sequence ID" value="KKI64481.1"/>
    <property type="molecule type" value="Genomic_DNA"/>
</dbReference>
<dbReference type="InterPro" id="IPR016979">
    <property type="entry name" value="DUF2129"/>
</dbReference>
<dbReference type="Pfam" id="PF09902">
    <property type="entry name" value="DUF2129"/>
    <property type="match status" value="1"/>
</dbReference>
<protein>
    <submittedName>
        <fullName evidence="2">Putative Cytosolic Protein</fullName>
    </submittedName>
</protein>
<dbReference type="RefSeq" id="WP_019469276.1">
    <property type="nucleotide sequence ID" value="NZ_LAKJ01000008.1"/>
</dbReference>
<comment type="caution">
    <text evidence="2">The sequence shown here is derived from an EMBL/GenBank/DDBJ whole genome shotgun (WGS) entry which is preliminary data.</text>
</comment>
<gene>
    <name evidence="2" type="ORF">UF66_2433</name>
</gene>
<name>A0A0M2NXN9_STACC</name>
<dbReference type="AlphaFoldDB" id="A0A0M2NXN9"/>